<dbReference type="GO" id="GO:0004156">
    <property type="term" value="F:dihydropteroate synthase activity"/>
    <property type="evidence" value="ECO:0007669"/>
    <property type="project" value="UniProtKB-EC"/>
</dbReference>
<gene>
    <name evidence="11" type="primary">folP</name>
    <name evidence="11" type="ORF">IFE08_06300</name>
</gene>
<dbReference type="NCBIfam" id="TIGR01496">
    <property type="entry name" value="DHPS"/>
    <property type="match status" value="1"/>
</dbReference>
<dbReference type="GO" id="GO:0046656">
    <property type="term" value="P:folic acid biosynthetic process"/>
    <property type="evidence" value="ECO:0007669"/>
    <property type="project" value="UniProtKB-KW"/>
</dbReference>
<reference evidence="11 12" key="1">
    <citation type="submission" date="2020-09" db="EMBL/GenBank/DDBJ databases">
        <title>Characterization of Treponema spp. from bovine digital dermatitis in Korea.</title>
        <authorList>
            <person name="Espiritu H.M."/>
            <person name="Cho Y.I."/>
            <person name="Mamuad L."/>
        </authorList>
    </citation>
    <scope>NUCLEOTIDE SEQUENCE [LARGE SCALE GENOMIC DNA]</scope>
    <source>
        <strain evidence="11 12">KS1</strain>
    </source>
</reference>
<dbReference type="Pfam" id="PF00809">
    <property type="entry name" value="Pterin_bind"/>
    <property type="match status" value="1"/>
</dbReference>
<evidence type="ECO:0000259" key="10">
    <source>
        <dbReference type="PROSITE" id="PS50972"/>
    </source>
</evidence>
<name>A0A7S6WRE9_9SPIR</name>
<dbReference type="GO" id="GO:0005829">
    <property type="term" value="C:cytosol"/>
    <property type="evidence" value="ECO:0007669"/>
    <property type="project" value="TreeGrafter"/>
</dbReference>
<dbReference type="InterPro" id="IPR011005">
    <property type="entry name" value="Dihydropteroate_synth-like_sf"/>
</dbReference>
<evidence type="ECO:0000256" key="4">
    <source>
        <dbReference type="ARBA" id="ARBA00012458"/>
    </source>
</evidence>
<evidence type="ECO:0000256" key="3">
    <source>
        <dbReference type="ARBA" id="ARBA00004763"/>
    </source>
</evidence>
<dbReference type="InterPro" id="IPR000489">
    <property type="entry name" value="Pterin-binding_dom"/>
</dbReference>
<evidence type="ECO:0000256" key="6">
    <source>
        <dbReference type="ARBA" id="ARBA00022723"/>
    </source>
</evidence>
<dbReference type="GO" id="GO:0046654">
    <property type="term" value="P:tetrahydrofolate biosynthetic process"/>
    <property type="evidence" value="ECO:0007669"/>
    <property type="project" value="UniProtKB-UniPathway"/>
</dbReference>
<comment type="function">
    <text evidence="9">Catalyzes the condensation of para-aminobenzoate (pABA) with 6-hydroxymethyl-7,8-dihydropterin diphosphate (DHPt-PP) to form 7,8-dihydropteroate (H2Pte), the immediate precursor of folate derivatives.</text>
</comment>
<dbReference type="PANTHER" id="PTHR20941">
    <property type="entry name" value="FOLATE SYNTHESIS PROTEINS"/>
    <property type="match status" value="1"/>
</dbReference>
<evidence type="ECO:0000256" key="2">
    <source>
        <dbReference type="ARBA" id="ARBA00001946"/>
    </source>
</evidence>
<keyword evidence="8 9" id="KW-0289">Folate biosynthesis</keyword>
<dbReference type="SUPFAM" id="SSF51717">
    <property type="entry name" value="Dihydropteroate synthetase-like"/>
    <property type="match status" value="1"/>
</dbReference>
<comment type="catalytic activity">
    <reaction evidence="1">
        <text>(7,8-dihydropterin-6-yl)methyl diphosphate + 4-aminobenzoate = 7,8-dihydropteroate + diphosphate</text>
        <dbReference type="Rhea" id="RHEA:19949"/>
        <dbReference type="ChEBI" id="CHEBI:17836"/>
        <dbReference type="ChEBI" id="CHEBI:17839"/>
        <dbReference type="ChEBI" id="CHEBI:33019"/>
        <dbReference type="ChEBI" id="CHEBI:72950"/>
        <dbReference type="EC" id="2.5.1.15"/>
    </reaction>
</comment>
<dbReference type="PROSITE" id="PS00793">
    <property type="entry name" value="DHPS_2"/>
    <property type="match status" value="1"/>
</dbReference>
<evidence type="ECO:0000256" key="7">
    <source>
        <dbReference type="ARBA" id="ARBA00022842"/>
    </source>
</evidence>
<evidence type="ECO:0000256" key="9">
    <source>
        <dbReference type="RuleBase" id="RU361205"/>
    </source>
</evidence>
<organism evidence="11 12">
    <name type="scientific">Treponema pedis</name>
    <dbReference type="NCBI Taxonomy" id="409322"/>
    <lineage>
        <taxon>Bacteria</taxon>
        <taxon>Pseudomonadati</taxon>
        <taxon>Spirochaetota</taxon>
        <taxon>Spirochaetia</taxon>
        <taxon>Spirochaetales</taxon>
        <taxon>Treponemataceae</taxon>
        <taxon>Treponema</taxon>
    </lineage>
</organism>
<accession>A0A7S6WRE9</accession>
<sequence length="325" mass="35493">MENLRFKCKNKELFGNGETILCGILNVTPDSFSDGGKYFSKETAVSHAKKLIKDGAAILDIGGESTRPGSTPVSAEDEIARVVPVIKAIKKEADIIISVDTWKSEVARASLEAGADIINDITGFAGDKKMPEVIGASDAGVILMFNPVIARPDNEGSKIFPVFGKNEIFTAEDLEALNKLPIEKMMAAYFQKILTVAENNHIPKERIMLDPGIGFGLTKRENLKLISCIKDIHKMGCFSFLGVSRKRFIVNILQENGVDADIKTPEGLENIDYGSAFLTAAASYIGVNVLRVHNVRKHLQAKIIGDAIRLADNSEDIHFKVYGKN</sequence>
<dbReference type="AlphaFoldDB" id="A0A7S6WRE9"/>
<protein>
    <recommendedName>
        <fullName evidence="4 9">Dihydropteroate synthase</fullName>
        <shortName evidence="9">DHPS</shortName>
        <ecNumber evidence="4 9">2.5.1.15</ecNumber>
    </recommendedName>
    <alternativeName>
        <fullName evidence="9">Dihydropteroate pyrophosphorylase</fullName>
    </alternativeName>
</protein>
<dbReference type="InterPro" id="IPR045031">
    <property type="entry name" value="DHP_synth-like"/>
</dbReference>
<dbReference type="CDD" id="cd00739">
    <property type="entry name" value="DHPS"/>
    <property type="match status" value="1"/>
</dbReference>
<dbReference type="InterPro" id="IPR006390">
    <property type="entry name" value="DHP_synth_dom"/>
</dbReference>
<comment type="similarity">
    <text evidence="9">Belongs to the DHPS family.</text>
</comment>
<dbReference type="GO" id="GO:0046872">
    <property type="term" value="F:metal ion binding"/>
    <property type="evidence" value="ECO:0007669"/>
    <property type="project" value="UniProtKB-KW"/>
</dbReference>
<dbReference type="EC" id="2.5.1.15" evidence="4 9"/>
<evidence type="ECO:0000256" key="5">
    <source>
        <dbReference type="ARBA" id="ARBA00022679"/>
    </source>
</evidence>
<dbReference type="PROSITE" id="PS00792">
    <property type="entry name" value="DHPS_1"/>
    <property type="match status" value="1"/>
</dbReference>
<evidence type="ECO:0000313" key="11">
    <source>
        <dbReference type="EMBL" id="QOW61946.1"/>
    </source>
</evidence>
<dbReference type="Proteomes" id="UP000593915">
    <property type="component" value="Chromosome"/>
</dbReference>
<evidence type="ECO:0000256" key="1">
    <source>
        <dbReference type="ARBA" id="ARBA00000012"/>
    </source>
</evidence>
<feature type="domain" description="Pterin-binding" evidence="10">
    <location>
        <begin position="19"/>
        <end position="305"/>
    </location>
</feature>
<dbReference type="UniPathway" id="UPA00077">
    <property type="reaction ID" value="UER00156"/>
</dbReference>
<comment type="cofactor">
    <cofactor evidence="2 9">
        <name>Mg(2+)</name>
        <dbReference type="ChEBI" id="CHEBI:18420"/>
    </cofactor>
</comment>
<dbReference type="RefSeq" id="WP_194077448.1">
    <property type="nucleotide sequence ID" value="NZ_CP061839.1"/>
</dbReference>
<proteinExistence type="inferred from homology"/>
<dbReference type="Gene3D" id="3.20.20.20">
    <property type="entry name" value="Dihydropteroate synthase-like"/>
    <property type="match status" value="1"/>
</dbReference>
<evidence type="ECO:0000313" key="12">
    <source>
        <dbReference type="Proteomes" id="UP000593915"/>
    </source>
</evidence>
<keyword evidence="6 9" id="KW-0479">Metal-binding</keyword>
<evidence type="ECO:0000256" key="8">
    <source>
        <dbReference type="ARBA" id="ARBA00022909"/>
    </source>
</evidence>
<dbReference type="PANTHER" id="PTHR20941:SF1">
    <property type="entry name" value="FOLIC ACID SYNTHESIS PROTEIN FOL1"/>
    <property type="match status" value="1"/>
</dbReference>
<dbReference type="PROSITE" id="PS50972">
    <property type="entry name" value="PTERIN_BINDING"/>
    <property type="match status" value="1"/>
</dbReference>
<keyword evidence="7 9" id="KW-0460">Magnesium</keyword>
<dbReference type="EMBL" id="CP061839">
    <property type="protein sequence ID" value="QOW61946.1"/>
    <property type="molecule type" value="Genomic_DNA"/>
</dbReference>
<comment type="pathway">
    <text evidence="3 9">Cofactor biosynthesis; tetrahydrofolate biosynthesis; 7,8-dihydrofolate from 2-amino-4-hydroxy-6-hydroxymethyl-7,8-dihydropteridine diphosphate and 4-aminobenzoate: step 1/2.</text>
</comment>
<keyword evidence="5 9" id="KW-0808">Transferase</keyword>